<sequence length="405" mass="43469">MTKFNMTRRSVLAGAAAGTATLGMPAYLRAMSGEFIIGASLPLTGPFATAGQLIAPAFSLYEKIINDEGGIAGTKIKFSTEDSGYVPQNALANYQRLLASEGDKVVAYYGDSTGFMKLVGPELKGDQARMMTSTSFATELANPETHPYQFMSGPTYEDQFNILLQDIAAKGGKTVAFVHSNTEFGTDPIKAGQAKAAELGLEVVLVESTKPQGADIPTHVTKIAQANPDYCILQGYVTGVWPQLIGGARQFGLTTKFMGTFWGMEKLIADRVTAEAGPFLEGYQGVMPYRYSYDTENAPRLQQIAAISKVALAGTPLENYFPTWGIQAFASLDILTIALRRNAEMGKAPTADNLAAALATIKDVDLGGYFGTNISVENNKVGTGRVYQYSAESRLFTPTSDWLTV</sequence>
<dbReference type="Proteomes" id="UP001368270">
    <property type="component" value="Unassembled WGS sequence"/>
</dbReference>
<evidence type="ECO:0000256" key="1">
    <source>
        <dbReference type="ARBA" id="ARBA00010062"/>
    </source>
</evidence>
<evidence type="ECO:0000313" key="5">
    <source>
        <dbReference type="EMBL" id="MEJ5218057.1"/>
    </source>
</evidence>
<feature type="domain" description="Leucine-binding protein" evidence="4">
    <location>
        <begin position="37"/>
        <end position="391"/>
    </location>
</feature>
<dbReference type="SUPFAM" id="SSF53822">
    <property type="entry name" value="Periplasmic binding protein-like I"/>
    <property type="match status" value="1"/>
</dbReference>
<gene>
    <name evidence="5" type="ORF">WG622_07375</name>
</gene>
<dbReference type="InterPro" id="IPR051010">
    <property type="entry name" value="BCAA_transport"/>
</dbReference>
<reference evidence="5 6" key="1">
    <citation type="submission" date="2024-03" db="EMBL/GenBank/DDBJ databases">
        <title>Cognatishimia coralii sp. nov., a marine bacterium isolated from coral surrounding seawater.</title>
        <authorList>
            <person name="Liu X."/>
            <person name="Liu S."/>
            <person name="Sun H."/>
            <person name="Zhang Y."/>
        </authorList>
    </citation>
    <scope>NUCLEOTIDE SEQUENCE [LARGE SCALE GENOMIC DNA]</scope>
    <source>
        <strain evidence="5 6">D5M38</strain>
    </source>
</reference>
<dbReference type="InterPro" id="IPR028082">
    <property type="entry name" value="Peripla_BP_I"/>
</dbReference>
<dbReference type="InterPro" id="IPR006311">
    <property type="entry name" value="TAT_signal"/>
</dbReference>
<keyword evidence="3" id="KW-0029">Amino-acid transport</keyword>
<dbReference type="EMBL" id="JBBGAZ010000002">
    <property type="protein sequence ID" value="MEJ5218057.1"/>
    <property type="molecule type" value="Genomic_DNA"/>
</dbReference>
<organism evidence="5 6">
    <name type="scientific">Cognatishimia coralii</name>
    <dbReference type="NCBI Taxonomy" id="3083254"/>
    <lineage>
        <taxon>Bacteria</taxon>
        <taxon>Pseudomonadati</taxon>
        <taxon>Pseudomonadota</taxon>
        <taxon>Alphaproteobacteria</taxon>
        <taxon>Rhodobacterales</taxon>
        <taxon>Paracoccaceae</taxon>
        <taxon>Cognatishimia</taxon>
    </lineage>
</organism>
<dbReference type="InterPro" id="IPR028081">
    <property type="entry name" value="Leu-bd"/>
</dbReference>
<evidence type="ECO:0000256" key="3">
    <source>
        <dbReference type="ARBA" id="ARBA00022970"/>
    </source>
</evidence>
<protein>
    <submittedName>
        <fullName evidence="5">ABC transporter substrate-binding protein</fullName>
    </submittedName>
</protein>
<keyword evidence="6" id="KW-1185">Reference proteome</keyword>
<comment type="caution">
    <text evidence="5">The sequence shown here is derived from an EMBL/GenBank/DDBJ whole genome shotgun (WGS) entry which is preliminary data.</text>
</comment>
<dbReference type="RefSeq" id="WP_339402991.1">
    <property type="nucleotide sequence ID" value="NZ_JBBGAZ010000002.1"/>
</dbReference>
<keyword evidence="2" id="KW-0732">Signal</keyword>
<dbReference type="PANTHER" id="PTHR30483">
    <property type="entry name" value="LEUCINE-SPECIFIC-BINDING PROTEIN"/>
    <property type="match status" value="1"/>
</dbReference>
<dbReference type="Pfam" id="PF13458">
    <property type="entry name" value="Peripla_BP_6"/>
    <property type="match status" value="1"/>
</dbReference>
<accession>A0ABU8QF54</accession>
<evidence type="ECO:0000256" key="2">
    <source>
        <dbReference type="ARBA" id="ARBA00022729"/>
    </source>
</evidence>
<evidence type="ECO:0000313" key="6">
    <source>
        <dbReference type="Proteomes" id="UP001368270"/>
    </source>
</evidence>
<dbReference type="Gene3D" id="3.40.50.2300">
    <property type="match status" value="2"/>
</dbReference>
<comment type="similarity">
    <text evidence="1">Belongs to the leucine-binding protein family.</text>
</comment>
<dbReference type="PROSITE" id="PS51318">
    <property type="entry name" value="TAT"/>
    <property type="match status" value="1"/>
</dbReference>
<evidence type="ECO:0000259" key="4">
    <source>
        <dbReference type="Pfam" id="PF13458"/>
    </source>
</evidence>
<proteinExistence type="inferred from homology"/>
<name>A0ABU8QF54_9RHOB</name>
<keyword evidence="3" id="KW-0813">Transport</keyword>